<dbReference type="Pfam" id="PF01796">
    <property type="entry name" value="OB_ChsH2_C"/>
    <property type="match status" value="1"/>
</dbReference>
<reference evidence="2" key="1">
    <citation type="submission" date="2021-06" db="EMBL/GenBank/DDBJ databases">
        <title>Novel species in genus Arthrobacter.</title>
        <authorList>
            <person name="Zhang G."/>
        </authorList>
    </citation>
    <scope>NUCLEOTIDE SEQUENCE</scope>
    <source>
        <strain evidence="2">Zg-ZUI122</strain>
    </source>
</reference>
<gene>
    <name evidence="2" type="ORF">KG104_01955</name>
</gene>
<dbReference type="EMBL" id="CP076456">
    <property type="protein sequence ID" value="QWQ36608.1"/>
    <property type="molecule type" value="Genomic_DNA"/>
</dbReference>
<accession>A0A975XL48</accession>
<keyword evidence="3" id="KW-1185">Reference proteome</keyword>
<dbReference type="Proteomes" id="UP000680588">
    <property type="component" value="Chromosome"/>
</dbReference>
<dbReference type="PANTHER" id="PTHR34075:SF5">
    <property type="entry name" value="BLR3430 PROTEIN"/>
    <property type="match status" value="1"/>
</dbReference>
<dbReference type="InterPro" id="IPR052513">
    <property type="entry name" value="Thioester_dehydratase-like"/>
</dbReference>
<dbReference type="InterPro" id="IPR002878">
    <property type="entry name" value="ChsH2_C"/>
</dbReference>
<evidence type="ECO:0000313" key="3">
    <source>
        <dbReference type="Proteomes" id="UP000680588"/>
    </source>
</evidence>
<sequence length="136" mass="14288">MSTATEAPVSHPVADLDEDSLLGSFPEGPRLIGSHCDDCGCTMIGSRVVCSTCVGQAISRVALPGGGVLYTFTTIHTGPAPRTLGYVDLDNGVRTLADITAGDIQLYPDIRVELGVEGSDWFFSPVEGEQGKGHHE</sequence>
<proteinExistence type="predicted"/>
<dbReference type="AlphaFoldDB" id="A0A975XL48"/>
<dbReference type="KEGG" id="asun:KG104_01955"/>
<dbReference type="InterPro" id="IPR012340">
    <property type="entry name" value="NA-bd_OB-fold"/>
</dbReference>
<evidence type="ECO:0000313" key="2">
    <source>
        <dbReference type="EMBL" id="QWQ36608.1"/>
    </source>
</evidence>
<dbReference type="RefSeq" id="WP_207348429.1">
    <property type="nucleotide sequence ID" value="NZ_CP076456.1"/>
</dbReference>
<protein>
    <submittedName>
        <fullName evidence="2">OB-fold domain-containing protein</fullName>
    </submittedName>
</protein>
<organism evidence="2 3">
    <name type="scientific">Arthrobacter sunyaminii</name>
    <dbReference type="NCBI Taxonomy" id="2816859"/>
    <lineage>
        <taxon>Bacteria</taxon>
        <taxon>Bacillati</taxon>
        <taxon>Actinomycetota</taxon>
        <taxon>Actinomycetes</taxon>
        <taxon>Micrococcales</taxon>
        <taxon>Micrococcaceae</taxon>
        <taxon>Arthrobacter</taxon>
    </lineage>
</organism>
<feature type="domain" description="ChsH2 C-terminal OB-fold" evidence="1">
    <location>
        <begin position="61"/>
        <end position="114"/>
    </location>
</feature>
<name>A0A975XL48_9MICC</name>
<dbReference type="PANTHER" id="PTHR34075">
    <property type="entry name" value="BLR3430 PROTEIN"/>
    <property type="match status" value="1"/>
</dbReference>
<evidence type="ECO:0000259" key="1">
    <source>
        <dbReference type="Pfam" id="PF01796"/>
    </source>
</evidence>
<dbReference type="SUPFAM" id="SSF50249">
    <property type="entry name" value="Nucleic acid-binding proteins"/>
    <property type="match status" value="1"/>
</dbReference>